<gene>
    <name evidence="1" type="ORF">C2845_PM01G26910</name>
</gene>
<dbReference type="Proteomes" id="UP000275267">
    <property type="component" value="Unassembled WGS sequence"/>
</dbReference>
<accession>A0A3L6TWA0</accession>
<evidence type="ECO:0000313" key="2">
    <source>
        <dbReference type="Proteomes" id="UP000275267"/>
    </source>
</evidence>
<sequence length="53" mass="6107">MSTMAAASSRNHIWLARFGKDQFSRKISVVVQLSFLGFLCQRTHLHGQYLRPD</sequence>
<evidence type="ECO:0000313" key="1">
    <source>
        <dbReference type="EMBL" id="RLN43228.1"/>
    </source>
</evidence>
<dbReference type="EMBL" id="PQIB02000001">
    <property type="protein sequence ID" value="RLN43228.1"/>
    <property type="molecule type" value="Genomic_DNA"/>
</dbReference>
<keyword evidence="2" id="KW-1185">Reference proteome</keyword>
<organism evidence="1 2">
    <name type="scientific">Panicum miliaceum</name>
    <name type="common">Proso millet</name>
    <name type="synonym">Broomcorn millet</name>
    <dbReference type="NCBI Taxonomy" id="4540"/>
    <lineage>
        <taxon>Eukaryota</taxon>
        <taxon>Viridiplantae</taxon>
        <taxon>Streptophyta</taxon>
        <taxon>Embryophyta</taxon>
        <taxon>Tracheophyta</taxon>
        <taxon>Spermatophyta</taxon>
        <taxon>Magnoliopsida</taxon>
        <taxon>Liliopsida</taxon>
        <taxon>Poales</taxon>
        <taxon>Poaceae</taxon>
        <taxon>PACMAD clade</taxon>
        <taxon>Panicoideae</taxon>
        <taxon>Panicodae</taxon>
        <taxon>Paniceae</taxon>
        <taxon>Panicinae</taxon>
        <taxon>Panicum</taxon>
        <taxon>Panicum sect. Panicum</taxon>
    </lineage>
</organism>
<reference evidence="2" key="1">
    <citation type="journal article" date="2019" name="Nat. Commun.">
        <title>The genome of broomcorn millet.</title>
        <authorList>
            <person name="Zou C."/>
            <person name="Miki D."/>
            <person name="Li D."/>
            <person name="Tang Q."/>
            <person name="Xiao L."/>
            <person name="Rajput S."/>
            <person name="Deng P."/>
            <person name="Jia W."/>
            <person name="Huang R."/>
            <person name="Zhang M."/>
            <person name="Sun Y."/>
            <person name="Hu J."/>
            <person name="Fu X."/>
            <person name="Schnable P.S."/>
            <person name="Li F."/>
            <person name="Zhang H."/>
            <person name="Feng B."/>
            <person name="Zhu X."/>
            <person name="Liu R."/>
            <person name="Schnable J.C."/>
            <person name="Zhu J.-K."/>
            <person name="Zhang H."/>
        </authorList>
    </citation>
    <scope>NUCLEOTIDE SEQUENCE [LARGE SCALE GENOMIC DNA]</scope>
</reference>
<comment type="caution">
    <text evidence="1">The sequence shown here is derived from an EMBL/GenBank/DDBJ whole genome shotgun (WGS) entry which is preliminary data.</text>
</comment>
<protein>
    <submittedName>
        <fullName evidence="1">CASP-like protein 4U1</fullName>
    </submittedName>
</protein>
<name>A0A3L6TWA0_PANMI</name>
<dbReference type="AlphaFoldDB" id="A0A3L6TWA0"/>
<proteinExistence type="predicted"/>